<accession>A0ABQ1DDL4</accession>
<sequence length="65" mass="7325">MHLGPADPLRDLHEGVPVQVLALEEHHLVLQQQLGDEVAEPRVRRVEPVVVHDDSDVRAEPRTSH</sequence>
<organism evidence="1 2">
    <name type="scientific">Streptomyces gougerotii</name>
    <dbReference type="NCBI Taxonomy" id="53448"/>
    <lineage>
        <taxon>Bacteria</taxon>
        <taxon>Bacillati</taxon>
        <taxon>Actinomycetota</taxon>
        <taxon>Actinomycetes</taxon>
        <taxon>Kitasatosporales</taxon>
        <taxon>Streptomycetaceae</taxon>
        <taxon>Streptomyces</taxon>
        <taxon>Streptomyces diastaticus group</taxon>
    </lineage>
</organism>
<gene>
    <name evidence="1" type="ORF">Sgou_51660</name>
</gene>
<reference evidence="1 2" key="1">
    <citation type="submission" date="2020-02" db="EMBL/GenBank/DDBJ databases">
        <title>Whole genome shotgun sequence of Streptomyces gougerotii NBRC 13043.</title>
        <authorList>
            <person name="Ichikawa N."/>
            <person name="Komaki H."/>
            <person name="Tamura T."/>
        </authorList>
    </citation>
    <scope>NUCLEOTIDE SEQUENCE [LARGE SCALE GENOMIC DNA]</scope>
    <source>
        <strain evidence="1 2">NBRC 13043</strain>
    </source>
</reference>
<evidence type="ECO:0000313" key="2">
    <source>
        <dbReference type="Proteomes" id="UP000480804"/>
    </source>
</evidence>
<dbReference type="EMBL" id="BLLO01000026">
    <property type="protein sequence ID" value="GFH80496.1"/>
    <property type="molecule type" value="Genomic_DNA"/>
</dbReference>
<dbReference type="Proteomes" id="UP000480804">
    <property type="component" value="Unassembled WGS sequence"/>
</dbReference>
<evidence type="ECO:0000313" key="1">
    <source>
        <dbReference type="EMBL" id="GFH80496.1"/>
    </source>
</evidence>
<protein>
    <submittedName>
        <fullName evidence="1">Uncharacterized protein</fullName>
    </submittedName>
</protein>
<proteinExistence type="predicted"/>
<name>A0ABQ1DDL4_9ACTN</name>
<keyword evidence="2" id="KW-1185">Reference proteome</keyword>
<comment type="caution">
    <text evidence="1">The sequence shown here is derived from an EMBL/GenBank/DDBJ whole genome shotgun (WGS) entry which is preliminary data.</text>
</comment>